<reference evidence="5" key="1">
    <citation type="journal article" date="2019" name="Int. J. Syst. Evol. Microbiol.">
        <title>The Global Catalogue of Microorganisms (GCM) 10K type strain sequencing project: providing services to taxonomists for standard genome sequencing and annotation.</title>
        <authorList>
            <consortium name="The Broad Institute Genomics Platform"/>
            <consortium name="The Broad Institute Genome Sequencing Center for Infectious Disease"/>
            <person name="Wu L."/>
            <person name="Ma J."/>
        </authorList>
    </citation>
    <scope>NUCLEOTIDE SEQUENCE [LARGE SCALE GENOMIC DNA]</scope>
    <source>
        <strain evidence="5">JCM 11136</strain>
    </source>
</reference>
<organism evidence="4 5">
    <name type="scientific">Nonomuraea longicatena</name>
    <dbReference type="NCBI Taxonomy" id="83682"/>
    <lineage>
        <taxon>Bacteria</taxon>
        <taxon>Bacillati</taxon>
        <taxon>Actinomycetota</taxon>
        <taxon>Actinomycetes</taxon>
        <taxon>Streptosporangiales</taxon>
        <taxon>Streptosporangiaceae</taxon>
        <taxon>Nonomuraea</taxon>
    </lineage>
</organism>
<dbReference type="Pfam" id="PF01796">
    <property type="entry name" value="OB_ChsH2_C"/>
    <property type="match status" value="1"/>
</dbReference>
<dbReference type="Pfam" id="PF13452">
    <property type="entry name" value="FAS1_DH_region"/>
    <property type="match status" value="1"/>
</dbReference>
<dbReference type="Pfam" id="PF12172">
    <property type="entry name" value="zf-ChsH2"/>
    <property type="match status" value="1"/>
</dbReference>
<protein>
    <submittedName>
        <fullName evidence="4">OB-fold domain-containing protein</fullName>
    </submittedName>
</protein>
<dbReference type="EMBL" id="BAAAHQ010000008">
    <property type="protein sequence ID" value="GAA0921073.1"/>
    <property type="molecule type" value="Genomic_DNA"/>
</dbReference>
<sequence>MTGPHELAEKARALGELRGAPAADPVNVPMIRHWLAAMGDDNPVYLDEGLAPPAMAQVWTMAGVRGGRDGSPIDEVLAELDAQGFTGVVATDCRQTHHRYARVGDLLTPGTRFTELTGPKRTKLGEGYFVTWTVTWYDQAEEQVATMLFRILKFRPAEKKSVYPLKPAVNQDTAFFWDGVEHGELRIQRCEDCGELRHPPGPLCPSCRSTRRGYTVASGEGTVLSYVVHHHPPVPGRAAPFAVAVVELPEGVRIVGNVVDCPVDAVEIGLPVRVAFRAMDTDRTLPLWTPREP</sequence>
<comment type="caution">
    <text evidence="4">The sequence shown here is derived from an EMBL/GenBank/DDBJ whole genome shotgun (WGS) entry which is preliminary data.</text>
</comment>
<evidence type="ECO:0000259" key="3">
    <source>
        <dbReference type="Pfam" id="PF13452"/>
    </source>
</evidence>
<dbReference type="PANTHER" id="PTHR34075">
    <property type="entry name" value="BLR3430 PROTEIN"/>
    <property type="match status" value="1"/>
</dbReference>
<evidence type="ECO:0000259" key="1">
    <source>
        <dbReference type="Pfam" id="PF01796"/>
    </source>
</evidence>
<dbReference type="InterPro" id="IPR029069">
    <property type="entry name" value="HotDog_dom_sf"/>
</dbReference>
<dbReference type="Proteomes" id="UP001501578">
    <property type="component" value="Unassembled WGS sequence"/>
</dbReference>
<dbReference type="InterPro" id="IPR039569">
    <property type="entry name" value="FAS1-like_DH_region"/>
</dbReference>
<dbReference type="Gene3D" id="3.10.129.10">
    <property type="entry name" value="Hotdog Thioesterase"/>
    <property type="match status" value="1"/>
</dbReference>
<keyword evidence="5" id="KW-1185">Reference proteome</keyword>
<dbReference type="RefSeq" id="WP_343949432.1">
    <property type="nucleotide sequence ID" value="NZ_BAAAHQ010000008.1"/>
</dbReference>
<dbReference type="InterPro" id="IPR002878">
    <property type="entry name" value="ChsH2_C"/>
</dbReference>
<dbReference type="InterPro" id="IPR052513">
    <property type="entry name" value="Thioester_dehydratase-like"/>
</dbReference>
<evidence type="ECO:0000259" key="2">
    <source>
        <dbReference type="Pfam" id="PF12172"/>
    </source>
</evidence>
<accession>A0ABP3ZFR2</accession>
<feature type="domain" description="ChsH2 C-terminal OB-fold" evidence="1">
    <location>
        <begin position="216"/>
        <end position="277"/>
    </location>
</feature>
<evidence type="ECO:0000313" key="4">
    <source>
        <dbReference type="EMBL" id="GAA0921073.1"/>
    </source>
</evidence>
<name>A0ABP3ZFR2_9ACTN</name>
<dbReference type="InterPro" id="IPR022002">
    <property type="entry name" value="ChsH2_Znr"/>
</dbReference>
<proteinExistence type="predicted"/>
<gene>
    <name evidence="4" type="ORF">GCM10009560_19710</name>
</gene>
<feature type="domain" description="FAS1-like dehydratase" evidence="3">
    <location>
        <begin position="21"/>
        <end position="147"/>
    </location>
</feature>
<dbReference type="SUPFAM" id="SSF54637">
    <property type="entry name" value="Thioesterase/thiol ester dehydrase-isomerase"/>
    <property type="match status" value="1"/>
</dbReference>
<feature type="domain" description="ChsH2 rubredoxin-like zinc ribbon" evidence="2">
    <location>
        <begin position="177"/>
        <end position="210"/>
    </location>
</feature>
<dbReference type="InterPro" id="IPR012340">
    <property type="entry name" value="NA-bd_OB-fold"/>
</dbReference>
<dbReference type="SUPFAM" id="SSF50249">
    <property type="entry name" value="Nucleic acid-binding proteins"/>
    <property type="match status" value="1"/>
</dbReference>
<dbReference type="Gene3D" id="6.10.30.10">
    <property type="match status" value="1"/>
</dbReference>
<dbReference type="PANTHER" id="PTHR34075:SF5">
    <property type="entry name" value="BLR3430 PROTEIN"/>
    <property type="match status" value="1"/>
</dbReference>
<evidence type="ECO:0000313" key="5">
    <source>
        <dbReference type="Proteomes" id="UP001501578"/>
    </source>
</evidence>